<proteinExistence type="predicted"/>
<name>T0QSH9_SAPDV</name>
<accession>T0QSH9</accession>
<dbReference type="EMBL" id="JH767144">
    <property type="protein sequence ID" value="EQC37661.1"/>
    <property type="molecule type" value="Genomic_DNA"/>
</dbReference>
<dbReference type="AlphaFoldDB" id="T0QSH9"/>
<dbReference type="Proteomes" id="UP000030762">
    <property type="component" value="Unassembled WGS sequence"/>
</dbReference>
<organism evidence="1 2">
    <name type="scientific">Saprolegnia diclina (strain VS20)</name>
    <dbReference type="NCBI Taxonomy" id="1156394"/>
    <lineage>
        <taxon>Eukaryota</taxon>
        <taxon>Sar</taxon>
        <taxon>Stramenopiles</taxon>
        <taxon>Oomycota</taxon>
        <taxon>Saprolegniomycetes</taxon>
        <taxon>Saprolegniales</taxon>
        <taxon>Saprolegniaceae</taxon>
        <taxon>Saprolegnia</taxon>
    </lineage>
</organism>
<reference evidence="1 2" key="1">
    <citation type="submission" date="2012-04" db="EMBL/GenBank/DDBJ databases">
        <title>The Genome Sequence of Saprolegnia declina VS20.</title>
        <authorList>
            <consortium name="The Broad Institute Genome Sequencing Platform"/>
            <person name="Russ C."/>
            <person name="Nusbaum C."/>
            <person name="Tyler B."/>
            <person name="van West P."/>
            <person name="Dieguez-Uribeondo J."/>
            <person name="de Bruijn I."/>
            <person name="Tripathy S."/>
            <person name="Jiang R."/>
            <person name="Young S.K."/>
            <person name="Zeng Q."/>
            <person name="Gargeya S."/>
            <person name="Fitzgerald M."/>
            <person name="Haas B."/>
            <person name="Abouelleil A."/>
            <person name="Alvarado L."/>
            <person name="Arachchi H.M."/>
            <person name="Berlin A."/>
            <person name="Chapman S.B."/>
            <person name="Goldberg J."/>
            <person name="Griggs A."/>
            <person name="Gujja S."/>
            <person name="Hansen M."/>
            <person name="Howarth C."/>
            <person name="Imamovic A."/>
            <person name="Larimer J."/>
            <person name="McCowen C."/>
            <person name="Montmayeur A."/>
            <person name="Murphy C."/>
            <person name="Neiman D."/>
            <person name="Pearson M."/>
            <person name="Priest M."/>
            <person name="Roberts A."/>
            <person name="Saif S."/>
            <person name="Shea T."/>
            <person name="Sisk P."/>
            <person name="Sykes S."/>
            <person name="Wortman J."/>
            <person name="Nusbaum C."/>
            <person name="Birren B."/>
        </authorList>
    </citation>
    <scope>NUCLEOTIDE SEQUENCE [LARGE SCALE GENOMIC DNA]</scope>
    <source>
        <strain evidence="1 2">VS20</strain>
    </source>
</reference>
<protein>
    <submittedName>
        <fullName evidence="1">Uncharacterized protein</fullName>
    </submittedName>
</protein>
<gene>
    <name evidence="1" type="ORF">SDRG_05249</name>
</gene>
<evidence type="ECO:0000313" key="2">
    <source>
        <dbReference type="Proteomes" id="UP000030762"/>
    </source>
</evidence>
<dbReference type="RefSeq" id="XP_008609181.1">
    <property type="nucleotide sequence ID" value="XM_008610959.1"/>
</dbReference>
<dbReference type="GeneID" id="19945976"/>
<evidence type="ECO:0000313" key="1">
    <source>
        <dbReference type="EMBL" id="EQC37661.1"/>
    </source>
</evidence>
<dbReference type="VEuPathDB" id="FungiDB:SDRG_05249"/>
<keyword evidence="2" id="KW-1185">Reference proteome</keyword>
<dbReference type="InParanoid" id="T0QSH9"/>
<sequence length="197" mass="22165">MRCGRRHLTREVAVADLLALQNPDEPSATKASFSIKYLNHHIPLLEARVRLHRAHIQTLQHLQIDGRMFELCKLPPTDDGDGQVDLATYLTEPQKVRARHQGLLVLNVLQSLHEIDTASLEMHREDLANNGVAMCEPCPVRTRLDCADEALRAYGLQERYTARTVAGWVAEFLSTIALRRDTRGRTRRTTAGASVVI</sequence>